<proteinExistence type="inferred from homology"/>
<dbReference type="SUPFAM" id="SSF52540">
    <property type="entry name" value="P-loop containing nucleoside triphosphate hydrolases"/>
    <property type="match status" value="2"/>
</dbReference>
<evidence type="ECO:0000256" key="4">
    <source>
        <dbReference type="ARBA" id="ARBA00022840"/>
    </source>
</evidence>
<organism evidence="6 7">
    <name type="scientific">Pleurotus eryngii</name>
    <name type="common">Boletus of the steppes</name>
    <dbReference type="NCBI Taxonomy" id="5323"/>
    <lineage>
        <taxon>Eukaryota</taxon>
        <taxon>Fungi</taxon>
        <taxon>Dikarya</taxon>
        <taxon>Basidiomycota</taxon>
        <taxon>Agaricomycotina</taxon>
        <taxon>Agaricomycetes</taxon>
        <taxon>Agaricomycetidae</taxon>
        <taxon>Agaricales</taxon>
        <taxon>Pleurotineae</taxon>
        <taxon>Pleurotaceae</taxon>
        <taxon>Pleurotus</taxon>
    </lineage>
</organism>
<feature type="region of interest" description="Disordered" evidence="5">
    <location>
        <begin position="472"/>
        <end position="499"/>
    </location>
</feature>
<keyword evidence="7" id="KW-1185">Reference proteome</keyword>
<dbReference type="Gene3D" id="3.40.50.300">
    <property type="entry name" value="P-loop containing nucleotide triphosphate hydrolases"/>
    <property type="match status" value="1"/>
</dbReference>
<keyword evidence="4" id="KW-0067">ATP-binding</keyword>
<gene>
    <name evidence="6" type="ORF">BDN71DRAFT_1484677</name>
</gene>
<evidence type="ECO:0000256" key="3">
    <source>
        <dbReference type="ARBA" id="ARBA00022741"/>
    </source>
</evidence>
<dbReference type="PANTHER" id="PTHR11088">
    <property type="entry name" value="TRNA DIMETHYLALLYLTRANSFERASE"/>
    <property type="match status" value="1"/>
</dbReference>
<dbReference type="Gene3D" id="1.10.20.140">
    <property type="match status" value="1"/>
</dbReference>
<sequence length="499" mass="56507">MTVAATRLPVIAICGTTGVGKSQLAVELALHLSKTAPNRAKIINADAMQCYAGMDIITNKMPEAQRHGVEHLLMGFKQPGEQYVVGQWVQDSMKAIEETHKQNKIPIVVGGTSYWIQHLLFPNRLSQSELHVPAGPPELSEDVVHNLASLPPELLDLFSSLPDHPPSASDDPTLALSLHKLLSRLDPEMAMRWHWRDTRKVLRNIEIVRETGRIPSLIAGEQSKERVKARYRALCYWLYAEPDVLNPRLDARIDEMIETGLLNEIKEMRRIATAGSNDDTSNRDTDYTLGLYQAIGYKEFHEYLTTQDPSDRLFHESVDSMKHSTRKYAKRQISWLRNKLLPVVNEANTEDFLTPTYVLDATELGESWRSRVLDPALRITDAFLDFRELPDPKGLSSAAARLLNIPRRPVDPISVLQARRKIICQTCTTDPEQPCMIEDGTQWEAHRTTKVHRRLASKGTRVQMQMMMQAEKQAERRMKRKTPQAPGSLGSHLPSVLVK</sequence>
<name>A0A9P5ZNF6_PLEER</name>
<dbReference type="InterPro" id="IPR027417">
    <property type="entry name" value="P-loop_NTPase"/>
</dbReference>
<evidence type="ECO:0000313" key="6">
    <source>
        <dbReference type="EMBL" id="KAF9489825.1"/>
    </source>
</evidence>
<dbReference type="InterPro" id="IPR039657">
    <property type="entry name" value="Dimethylallyltransferase"/>
</dbReference>
<protein>
    <submittedName>
        <fullName evidence="6">tRNA isopentenyltransferase</fullName>
    </submittedName>
</protein>
<comment type="similarity">
    <text evidence="1">Belongs to the IPP transferase family.</text>
</comment>
<reference evidence="6" key="1">
    <citation type="submission" date="2020-11" db="EMBL/GenBank/DDBJ databases">
        <authorList>
            <consortium name="DOE Joint Genome Institute"/>
            <person name="Ahrendt S."/>
            <person name="Riley R."/>
            <person name="Andreopoulos W."/>
            <person name="Labutti K."/>
            <person name="Pangilinan J."/>
            <person name="Ruiz-Duenas F.J."/>
            <person name="Barrasa J.M."/>
            <person name="Sanchez-Garcia M."/>
            <person name="Camarero S."/>
            <person name="Miyauchi S."/>
            <person name="Serrano A."/>
            <person name="Linde D."/>
            <person name="Babiker R."/>
            <person name="Drula E."/>
            <person name="Ayuso-Fernandez I."/>
            <person name="Pacheco R."/>
            <person name="Padilla G."/>
            <person name="Ferreira P."/>
            <person name="Barriuso J."/>
            <person name="Kellner H."/>
            <person name="Castanera R."/>
            <person name="Alfaro M."/>
            <person name="Ramirez L."/>
            <person name="Pisabarro A.G."/>
            <person name="Kuo A."/>
            <person name="Tritt A."/>
            <person name="Lipzen A."/>
            <person name="He G."/>
            <person name="Yan M."/>
            <person name="Ng V."/>
            <person name="Cullen D."/>
            <person name="Martin F."/>
            <person name="Rosso M.-N."/>
            <person name="Henrissat B."/>
            <person name="Hibbett D."/>
            <person name="Martinez A.T."/>
            <person name="Grigoriev I.V."/>
        </authorList>
    </citation>
    <scope>NUCLEOTIDE SEQUENCE</scope>
    <source>
        <strain evidence="6">ATCC 90797</strain>
    </source>
</reference>
<dbReference type="PANTHER" id="PTHR11088:SF89">
    <property type="entry name" value="TRNA DIMETHYLALLYLTRANSFERASE"/>
    <property type="match status" value="1"/>
</dbReference>
<dbReference type="GO" id="GO:0006400">
    <property type="term" value="P:tRNA modification"/>
    <property type="evidence" value="ECO:0007669"/>
    <property type="project" value="TreeGrafter"/>
</dbReference>
<dbReference type="Pfam" id="PF01715">
    <property type="entry name" value="IPPT"/>
    <property type="match status" value="1"/>
</dbReference>
<evidence type="ECO:0000256" key="1">
    <source>
        <dbReference type="ARBA" id="ARBA00005842"/>
    </source>
</evidence>
<dbReference type="Proteomes" id="UP000807025">
    <property type="component" value="Unassembled WGS sequence"/>
</dbReference>
<comment type="caution">
    <text evidence="6">The sequence shown here is derived from an EMBL/GenBank/DDBJ whole genome shotgun (WGS) entry which is preliminary data.</text>
</comment>
<evidence type="ECO:0000313" key="7">
    <source>
        <dbReference type="Proteomes" id="UP000807025"/>
    </source>
</evidence>
<dbReference type="EMBL" id="MU154658">
    <property type="protein sequence ID" value="KAF9489825.1"/>
    <property type="molecule type" value="Genomic_DNA"/>
</dbReference>
<dbReference type="GO" id="GO:0005739">
    <property type="term" value="C:mitochondrion"/>
    <property type="evidence" value="ECO:0007669"/>
    <property type="project" value="TreeGrafter"/>
</dbReference>
<dbReference type="AlphaFoldDB" id="A0A9P5ZNF6"/>
<evidence type="ECO:0000256" key="5">
    <source>
        <dbReference type="SAM" id="MobiDB-lite"/>
    </source>
</evidence>
<accession>A0A9P5ZNF6</accession>
<dbReference type="InterPro" id="IPR018022">
    <property type="entry name" value="IPT"/>
</dbReference>
<evidence type="ECO:0000256" key="2">
    <source>
        <dbReference type="ARBA" id="ARBA00022679"/>
    </source>
</evidence>
<dbReference type="HAMAP" id="MF_00185">
    <property type="entry name" value="IPP_trans"/>
    <property type="match status" value="1"/>
</dbReference>
<dbReference type="OrthoDB" id="775260at2759"/>
<keyword evidence="2" id="KW-0808">Transferase</keyword>
<keyword evidence="3" id="KW-0547">Nucleotide-binding</keyword>
<dbReference type="GO" id="GO:0052381">
    <property type="term" value="F:tRNA dimethylallyltransferase activity"/>
    <property type="evidence" value="ECO:0007669"/>
    <property type="project" value="InterPro"/>
</dbReference>
<dbReference type="GO" id="GO:0005524">
    <property type="term" value="F:ATP binding"/>
    <property type="evidence" value="ECO:0007669"/>
    <property type="project" value="UniProtKB-KW"/>
</dbReference>